<gene>
    <name evidence="3" type="ORF">ABEB36_014108</name>
</gene>
<proteinExistence type="predicted"/>
<evidence type="ECO:0000313" key="3">
    <source>
        <dbReference type="EMBL" id="KAL1489170.1"/>
    </source>
</evidence>
<dbReference type="EMBL" id="JBDJPC010000012">
    <property type="protein sequence ID" value="KAL1489170.1"/>
    <property type="molecule type" value="Genomic_DNA"/>
</dbReference>
<reference evidence="3 4" key="1">
    <citation type="submission" date="2024-05" db="EMBL/GenBank/DDBJ databases">
        <title>Genetic variation in Jamaican populations of the coffee berry borer (Hypothenemus hampei).</title>
        <authorList>
            <person name="Errbii M."/>
            <person name="Myrie A."/>
        </authorList>
    </citation>
    <scope>NUCLEOTIDE SEQUENCE [LARGE SCALE GENOMIC DNA]</scope>
    <source>
        <strain evidence="3">JA-Hopewell-2020-01-JO</strain>
        <tissue evidence="3">Whole body</tissue>
    </source>
</reference>
<evidence type="ECO:0000259" key="2">
    <source>
        <dbReference type="Pfam" id="PF14846"/>
    </source>
</evidence>
<feature type="coiled-coil region" evidence="1">
    <location>
        <begin position="328"/>
        <end position="396"/>
    </location>
</feature>
<dbReference type="Pfam" id="PF14846">
    <property type="entry name" value="DUF4485"/>
    <property type="match status" value="1"/>
</dbReference>
<feature type="domain" description="DUF4485" evidence="2">
    <location>
        <begin position="6"/>
        <end position="77"/>
    </location>
</feature>
<evidence type="ECO:0000313" key="4">
    <source>
        <dbReference type="Proteomes" id="UP001566132"/>
    </source>
</evidence>
<feature type="coiled-coil region" evidence="1">
    <location>
        <begin position="181"/>
        <end position="208"/>
    </location>
</feature>
<comment type="caution">
    <text evidence="3">The sequence shown here is derived from an EMBL/GenBank/DDBJ whole genome shotgun (WGS) entry which is preliminary data.</text>
</comment>
<keyword evidence="4" id="KW-1185">Reference proteome</keyword>
<accession>A0ABD1E3M6</accession>
<feature type="coiled-coil region" evidence="1">
    <location>
        <begin position="251"/>
        <end position="282"/>
    </location>
</feature>
<keyword evidence="1" id="KW-0175">Coiled coil</keyword>
<protein>
    <recommendedName>
        <fullName evidence="2">DUF4485 domain-containing protein</fullName>
    </recommendedName>
</protein>
<sequence>MAQDNLDIEFKQLLCIIRQHIPFINSNHYLGQCRIWLEKLSTMDVNKITRNSYLAELCKQIQTNILNVPFTEQPPEGDPAEQELCVVKQQDLVAINIEDNSCSWSDLTDSDSESKLDNLSPDALQITDKLQKKRKVKVDRSNSHNNGNSENLKEWDMKFVTDTNYICQDWKTTIGALQMRLSEMIQQNKDLNSVIQKLKLQLEDDNIKNQAQNQYNLTITETFHAQEIVKLKEKQSKDIFLLNKTLTEDFEKNLQKVSEDFKIQIEELKQRHEETLSKKDQEIYRLSQIIQKQCLRIMNDVSSLKNEVLSCSDTKNIHILKKCISKMEKAFQKSEREYLKEIERLKQELELKESSLQVQLKMQKAELLTQARTHQKEEFEETLNNLEVKYIQMLEAHEKQIMKIKKFDDAQILYLMELLEMNGINYEHLERGDQ</sequence>
<dbReference type="InterPro" id="IPR027831">
    <property type="entry name" value="DUF4485"/>
</dbReference>
<dbReference type="AlphaFoldDB" id="A0ABD1E3M6"/>
<name>A0ABD1E3M6_HYPHA</name>
<dbReference type="Proteomes" id="UP001566132">
    <property type="component" value="Unassembled WGS sequence"/>
</dbReference>
<organism evidence="3 4">
    <name type="scientific">Hypothenemus hampei</name>
    <name type="common">Coffee berry borer</name>
    <dbReference type="NCBI Taxonomy" id="57062"/>
    <lineage>
        <taxon>Eukaryota</taxon>
        <taxon>Metazoa</taxon>
        <taxon>Ecdysozoa</taxon>
        <taxon>Arthropoda</taxon>
        <taxon>Hexapoda</taxon>
        <taxon>Insecta</taxon>
        <taxon>Pterygota</taxon>
        <taxon>Neoptera</taxon>
        <taxon>Endopterygota</taxon>
        <taxon>Coleoptera</taxon>
        <taxon>Polyphaga</taxon>
        <taxon>Cucujiformia</taxon>
        <taxon>Curculionidae</taxon>
        <taxon>Scolytinae</taxon>
        <taxon>Hypothenemus</taxon>
    </lineage>
</organism>
<evidence type="ECO:0000256" key="1">
    <source>
        <dbReference type="SAM" id="Coils"/>
    </source>
</evidence>